<dbReference type="RefSeq" id="WP_330135319.1">
    <property type="nucleotide sequence ID" value="NZ_JAUTXY010000011.1"/>
</dbReference>
<protein>
    <submittedName>
        <fullName evidence="3">TerD family protein</fullName>
    </submittedName>
</protein>
<dbReference type="Proteomes" id="UP001336020">
    <property type="component" value="Unassembled WGS sequence"/>
</dbReference>
<evidence type="ECO:0000313" key="3">
    <source>
        <dbReference type="EMBL" id="MEE2060127.1"/>
    </source>
</evidence>
<feature type="domain" description="TerD" evidence="2">
    <location>
        <begin position="95"/>
        <end position="142"/>
    </location>
</feature>
<evidence type="ECO:0000313" key="4">
    <source>
        <dbReference type="Proteomes" id="UP001336020"/>
    </source>
</evidence>
<comment type="similarity">
    <text evidence="1">Belongs to the CAPAB/TerDEXZ family.</text>
</comment>
<dbReference type="EMBL" id="JAUTXY010000011">
    <property type="protein sequence ID" value="MEE2060127.1"/>
    <property type="molecule type" value="Genomic_DNA"/>
</dbReference>
<comment type="caution">
    <text evidence="3">The sequence shown here is derived from an EMBL/GenBank/DDBJ whole genome shotgun (WGS) entry which is preliminary data.</text>
</comment>
<organism evidence="3 4">
    <name type="scientific">Rhodococcus artemisiae</name>
    <dbReference type="NCBI Taxonomy" id="714159"/>
    <lineage>
        <taxon>Bacteria</taxon>
        <taxon>Bacillati</taxon>
        <taxon>Actinomycetota</taxon>
        <taxon>Actinomycetes</taxon>
        <taxon>Mycobacteriales</taxon>
        <taxon>Nocardiaceae</taxon>
        <taxon>Rhodococcus</taxon>
    </lineage>
</organism>
<gene>
    <name evidence="3" type="ORF">Q7514_21650</name>
</gene>
<accession>A0ABU7LFS7</accession>
<dbReference type="InterPro" id="IPR003325">
    <property type="entry name" value="TerD"/>
</dbReference>
<evidence type="ECO:0000256" key="1">
    <source>
        <dbReference type="ARBA" id="ARBA00008775"/>
    </source>
</evidence>
<evidence type="ECO:0000259" key="2">
    <source>
        <dbReference type="Pfam" id="PF02342"/>
    </source>
</evidence>
<keyword evidence="4" id="KW-1185">Reference proteome</keyword>
<proteinExistence type="inferred from homology"/>
<dbReference type="PANTHER" id="PTHR32097:SF4">
    <property type="entry name" value="GENERAL STRESS PROTEIN 16U"/>
    <property type="match status" value="1"/>
</dbReference>
<dbReference type="InterPro" id="IPR051324">
    <property type="entry name" value="Stress/Tellurium_Resist"/>
</dbReference>
<sequence length="502" mass="52774">MFSPGQNAPLTARTVRFTVSAAAPVDLCAFVVDDRLRVASSGDVVFYNQPRTQGVRLDGDAIVVEVDALPAGARVLCATGTASPVAVSTTLTDPSGASLASFAVDPCGGETALLCWELYPHNGNWKFRALGQGYAGGLGEMFIAHGVEVDDGAAPVKQPSQPQPQPSAVPSGVTPSFEWLWKIFEDAARSAAAYISAHEYAQHRLDDELSAAVADPATRTGAAAEAARARAHQRCEELGAAAEQRYRDDSAQLTDELRVLDGTLPASMATWASPSWTTIRTPSDGIRVGELSAPDRGPLRVPLCVPLPLHRPLWIDGDDSATQQVVTALALRLLAAQSGSRIDIVDPAGTLAELRQLTTPVFAGPPVLDIGGVAAKLKGLADSADLTSLALSTDPAAAHLEPRVLVLAGVPHGYSSDDLVQVFRLTQLPGAQHISIVIAGAADTVVDEPALQILFEQSQHLPTTDAGHFSDPWTRNDWTFTPDTIPADAVLLQRVVATLGAV</sequence>
<reference evidence="3 4" key="1">
    <citation type="submission" date="2023-07" db="EMBL/GenBank/DDBJ databases">
        <authorList>
            <person name="Girao M."/>
            <person name="Carvalho M.F."/>
        </authorList>
    </citation>
    <scope>NUCLEOTIDE SEQUENCE [LARGE SCALE GENOMIC DNA]</scope>
    <source>
        <strain evidence="3 4">YIM65754</strain>
    </source>
</reference>
<dbReference type="PANTHER" id="PTHR32097">
    <property type="entry name" value="CAMP-BINDING PROTEIN 1-RELATED"/>
    <property type="match status" value="1"/>
</dbReference>
<dbReference type="CDD" id="cd06974">
    <property type="entry name" value="TerD_like"/>
    <property type="match status" value="1"/>
</dbReference>
<dbReference type="Gene3D" id="2.60.60.30">
    <property type="entry name" value="sav2460 like domains"/>
    <property type="match status" value="1"/>
</dbReference>
<dbReference type="Pfam" id="PF02342">
    <property type="entry name" value="TerD"/>
    <property type="match status" value="1"/>
</dbReference>
<name>A0ABU7LFS7_9NOCA</name>